<dbReference type="Gene3D" id="1.10.1040.10">
    <property type="entry name" value="N-(1-d-carboxylethyl)-l-norvaline Dehydrogenase, domain 2"/>
    <property type="match status" value="1"/>
</dbReference>
<dbReference type="GO" id="GO:0051287">
    <property type="term" value="F:NAD binding"/>
    <property type="evidence" value="ECO:0007669"/>
    <property type="project" value="InterPro"/>
</dbReference>
<feature type="active site" description="Proton acceptor" evidence="11 12">
    <location>
        <position position="245"/>
    </location>
</feature>
<comment type="catalytic activity">
    <reaction evidence="11">
        <text>sn-glycerol 3-phosphate + NAD(+) = dihydroxyacetone phosphate + NADH + H(+)</text>
        <dbReference type="Rhea" id="RHEA:11092"/>
        <dbReference type="ChEBI" id="CHEBI:15378"/>
        <dbReference type="ChEBI" id="CHEBI:57540"/>
        <dbReference type="ChEBI" id="CHEBI:57597"/>
        <dbReference type="ChEBI" id="CHEBI:57642"/>
        <dbReference type="ChEBI" id="CHEBI:57945"/>
        <dbReference type="EC" id="1.1.1.94"/>
    </reaction>
</comment>
<sequence>MQCIFIFGGGAWGMALAFALSKRNRVFILSRRNLSHFGIESAKKYHNLLNNFNSQNLNNTKKPSESFNIIKNTQCKLSNQPESISAVKQNMSNTIMDKLDLDSKENENMPIQLDYNEFGQYYNQTKNPLCLIAIASAFLRSFLENAVFLQPFYEDMKILVACKGIEQGSGAFVNDILEAYFTKENLCYLAGPSFAKEVMAGLPCAVVIHSYNDVLSKKYASCFPNFMKTYVQHDVIGAEICGAYKNVIAIAGGICDGLGLGNNAKASLLSRGLVEMARFGKFFGAKTKTFLGLSGSGDLFLTSNSTMSRNYRVGFALAKDKKLSDILEELGEIAEGVYSAKSITEIATKHNLYTPIASEVQAILDGGKVSIGLRNLLSKR</sequence>
<evidence type="ECO:0000256" key="12">
    <source>
        <dbReference type="PIRSR" id="PIRSR000114-1"/>
    </source>
</evidence>
<keyword evidence="2 11" id="KW-0963">Cytoplasm</keyword>
<dbReference type="GO" id="GO:0005829">
    <property type="term" value="C:cytosol"/>
    <property type="evidence" value="ECO:0007669"/>
    <property type="project" value="TreeGrafter"/>
</dbReference>
<feature type="binding site" evidence="11">
    <location>
        <position position="193"/>
    </location>
    <ligand>
        <name>sn-glycerol 3-phosphate</name>
        <dbReference type="ChEBI" id="CHEBI:57597"/>
    </ligand>
</feature>
<comment type="pathway">
    <text evidence="11">Membrane lipid metabolism; glycerophospholipid metabolism.</text>
</comment>
<keyword evidence="10 11" id="KW-1208">Phospholipid metabolism</keyword>
<feature type="binding site" evidence="11">
    <location>
        <position position="163"/>
    </location>
    <ligand>
        <name>sn-glycerol 3-phosphate</name>
        <dbReference type="ChEBI" id="CHEBI:57597"/>
    </ligand>
</feature>
<dbReference type="Gene3D" id="3.40.50.720">
    <property type="entry name" value="NAD(P)-binding Rossmann-like Domain"/>
    <property type="match status" value="1"/>
</dbReference>
<dbReference type="GO" id="GO:0008654">
    <property type="term" value="P:phospholipid biosynthetic process"/>
    <property type="evidence" value="ECO:0007669"/>
    <property type="project" value="UniProtKB-KW"/>
</dbReference>
<feature type="binding site" evidence="11">
    <location>
        <position position="309"/>
    </location>
    <ligand>
        <name>sn-glycerol 3-phosphate</name>
        <dbReference type="ChEBI" id="CHEBI:57597"/>
    </ligand>
</feature>
<dbReference type="InterPro" id="IPR036291">
    <property type="entry name" value="NAD(P)-bd_dom_sf"/>
</dbReference>
<organism evidence="19 20">
    <name type="scientific">Helicobacter didelphidarum</name>
    <dbReference type="NCBI Taxonomy" id="2040648"/>
    <lineage>
        <taxon>Bacteria</taxon>
        <taxon>Pseudomonadati</taxon>
        <taxon>Campylobacterota</taxon>
        <taxon>Epsilonproteobacteria</taxon>
        <taxon>Campylobacterales</taxon>
        <taxon>Helicobacteraceae</taxon>
        <taxon>Helicobacter</taxon>
    </lineage>
</organism>
<dbReference type="Pfam" id="PF01210">
    <property type="entry name" value="NAD_Gly3P_dh_N"/>
    <property type="match status" value="1"/>
</dbReference>
<reference evidence="19 20" key="1">
    <citation type="submission" date="2018-04" db="EMBL/GenBank/DDBJ databases">
        <title>Novel Campyloabacter and Helicobacter Species and Strains.</title>
        <authorList>
            <person name="Mannion A.J."/>
            <person name="Shen Z."/>
            <person name="Fox J.G."/>
        </authorList>
    </citation>
    <scope>NUCLEOTIDE SEQUENCE [LARGE SCALE GENOMIC DNA]</scope>
    <source>
        <strain evidence="19 20">MIT 17-337</strain>
    </source>
</reference>
<dbReference type="PRINTS" id="PR00077">
    <property type="entry name" value="GPDHDRGNASE"/>
</dbReference>
<evidence type="ECO:0000256" key="5">
    <source>
        <dbReference type="ARBA" id="ARBA00022857"/>
    </source>
</evidence>
<keyword evidence="4 11" id="KW-0547">Nucleotide-binding</keyword>
<evidence type="ECO:0000313" key="20">
    <source>
        <dbReference type="Proteomes" id="UP000256379"/>
    </source>
</evidence>
<comment type="subcellular location">
    <subcellularLocation>
        <location evidence="11">Cytoplasm</location>
    </subcellularLocation>
</comment>
<feature type="binding site" evidence="11">
    <location>
        <position position="308"/>
    </location>
    <ligand>
        <name>sn-glycerol 3-phosphate</name>
        <dbReference type="ChEBI" id="CHEBI:57597"/>
    </ligand>
</feature>
<feature type="domain" description="Glycerol-3-phosphate dehydrogenase NAD-dependent N-terminal" evidence="17">
    <location>
        <begin position="129"/>
        <end position="213"/>
    </location>
</feature>
<feature type="binding site" evidence="11">
    <location>
        <position position="333"/>
    </location>
    <ligand>
        <name>NADPH</name>
        <dbReference type="ChEBI" id="CHEBI:57783"/>
    </ligand>
</feature>
<dbReference type="InterPro" id="IPR006168">
    <property type="entry name" value="G3P_DH_NAD-dep"/>
</dbReference>
<dbReference type="RefSeq" id="WP_115542975.1">
    <property type="nucleotide sequence ID" value="NZ_NXLQ01000009.1"/>
</dbReference>
<dbReference type="PIRSF" id="PIRSF000114">
    <property type="entry name" value="Glycerol-3-P_dh"/>
    <property type="match status" value="1"/>
</dbReference>
<comment type="similarity">
    <text evidence="1 11 15">Belongs to the NAD-dependent glycerol-3-phosphate dehydrogenase family.</text>
</comment>
<feature type="binding site" evidence="11">
    <location>
        <position position="310"/>
    </location>
    <ligand>
        <name>sn-glycerol 3-phosphate</name>
        <dbReference type="ChEBI" id="CHEBI:57597"/>
    </ligand>
</feature>
<evidence type="ECO:0000256" key="2">
    <source>
        <dbReference type="ARBA" id="ARBA00022490"/>
    </source>
</evidence>
<keyword evidence="9 11" id="KW-0594">Phospholipid biosynthesis</keyword>
<proteinExistence type="inferred from homology"/>
<feature type="binding site" evidence="11">
    <location>
        <position position="32"/>
    </location>
    <ligand>
        <name>NADPH</name>
        <dbReference type="ChEBI" id="CHEBI:57783"/>
    </ligand>
</feature>
<name>A0A3D8IKZ4_9HELI</name>
<comment type="caution">
    <text evidence="11">Lacks conserved residue(s) required for the propagation of feature annotation.</text>
</comment>
<comment type="catalytic activity">
    <reaction evidence="11 16">
        <text>sn-glycerol 3-phosphate + NADP(+) = dihydroxyacetone phosphate + NADPH + H(+)</text>
        <dbReference type="Rhea" id="RHEA:11096"/>
        <dbReference type="ChEBI" id="CHEBI:15378"/>
        <dbReference type="ChEBI" id="CHEBI:57597"/>
        <dbReference type="ChEBI" id="CHEBI:57642"/>
        <dbReference type="ChEBI" id="CHEBI:57783"/>
        <dbReference type="ChEBI" id="CHEBI:58349"/>
        <dbReference type="EC" id="1.1.1.94"/>
    </reaction>
</comment>
<feature type="binding site" evidence="14">
    <location>
        <position position="138"/>
    </location>
    <ligand>
        <name>NAD(+)</name>
        <dbReference type="ChEBI" id="CHEBI:57540"/>
    </ligand>
</feature>
<gene>
    <name evidence="11" type="primary">gpsA</name>
    <name evidence="19" type="ORF">CQA53_05240</name>
</gene>
<evidence type="ECO:0000256" key="16">
    <source>
        <dbReference type="RuleBase" id="RU000439"/>
    </source>
</evidence>
<feature type="binding site" evidence="11">
    <location>
        <position position="245"/>
    </location>
    <ligand>
        <name>sn-glycerol 3-phosphate</name>
        <dbReference type="ChEBI" id="CHEBI:57597"/>
    </ligand>
</feature>
<evidence type="ECO:0000256" key="6">
    <source>
        <dbReference type="ARBA" id="ARBA00023002"/>
    </source>
</evidence>
<dbReference type="InterPro" id="IPR011128">
    <property type="entry name" value="G3P_DH_NAD-dep_N"/>
</dbReference>
<dbReference type="EC" id="1.1.1.94" evidence="11"/>
<keyword evidence="8 11" id="KW-0443">Lipid metabolism</keyword>
<evidence type="ECO:0000313" key="19">
    <source>
        <dbReference type="EMBL" id="RDU65858.1"/>
    </source>
</evidence>
<feature type="binding site" evidence="11">
    <location>
        <position position="195"/>
    </location>
    <ligand>
        <name>NADPH</name>
        <dbReference type="ChEBI" id="CHEBI:57783"/>
    </ligand>
</feature>
<evidence type="ECO:0000256" key="11">
    <source>
        <dbReference type="HAMAP-Rule" id="MF_00394"/>
    </source>
</evidence>
<accession>A0A3D8IKZ4</accession>
<keyword evidence="5 11" id="KW-0521">NADP</keyword>
<evidence type="ECO:0000256" key="4">
    <source>
        <dbReference type="ARBA" id="ARBA00022741"/>
    </source>
</evidence>
<feature type="binding site" evidence="11">
    <location>
        <position position="335"/>
    </location>
    <ligand>
        <name>NADPH</name>
        <dbReference type="ChEBI" id="CHEBI:57783"/>
    </ligand>
</feature>
<dbReference type="GO" id="GO:0141152">
    <property type="term" value="F:glycerol-3-phosphate dehydrogenase (NAD+) activity"/>
    <property type="evidence" value="ECO:0007669"/>
    <property type="project" value="RHEA"/>
</dbReference>
<evidence type="ECO:0000256" key="7">
    <source>
        <dbReference type="ARBA" id="ARBA00023027"/>
    </source>
</evidence>
<feature type="binding site" evidence="14">
    <location>
        <position position="195"/>
    </location>
    <ligand>
        <name>NAD(+)</name>
        <dbReference type="ChEBI" id="CHEBI:57540"/>
    </ligand>
</feature>
<dbReference type="FunFam" id="1.10.1040.10:FF:000025">
    <property type="entry name" value="Glycerol-3-phosphate dehydrogenase [NAD(P)+]"/>
    <property type="match status" value="1"/>
</dbReference>
<evidence type="ECO:0000256" key="8">
    <source>
        <dbReference type="ARBA" id="ARBA00023098"/>
    </source>
</evidence>
<evidence type="ECO:0000256" key="15">
    <source>
        <dbReference type="RuleBase" id="RU000437"/>
    </source>
</evidence>
<dbReference type="GO" id="GO:0005975">
    <property type="term" value="P:carbohydrate metabolic process"/>
    <property type="evidence" value="ECO:0007669"/>
    <property type="project" value="InterPro"/>
</dbReference>
<dbReference type="AlphaFoldDB" id="A0A3D8IKZ4"/>
<keyword evidence="20" id="KW-1185">Reference proteome</keyword>
<dbReference type="SUPFAM" id="SSF51735">
    <property type="entry name" value="NAD(P)-binding Rossmann-fold domains"/>
    <property type="match status" value="1"/>
</dbReference>
<protein>
    <recommendedName>
        <fullName evidence="11">Glycerol-3-phosphate dehydrogenase [NAD(P)+]</fullName>
        <ecNumber evidence="11">1.1.1.94</ecNumber>
    </recommendedName>
    <alternativeName>
        <fullName evidence="11">NAD(P)(+)-dependent glycerol-3-phosphate dehydrogenase</fullName>
    </alternativeName>
    <alternativeName>
        <fullName evidence="11">NAD(P)H-dependent dihydroxyacetone-phosphate reductase</fullName>
    </alternativeName>
</protein>
<dbReference type="HAMAP" id="MF_00394">
    <property type="entry name" value="NAD_Glyc3P_dehydrog"/>
    <property type="match status" value="1"/>
</dbReference>
<dbReference type="GO" id="GO:0046168">
    <property type="term" value="P:glycerol-3-phosphate catabolic process"/>
    <property type="evidence" value="ECO:0007669"/>
    <property type="project" value="InterPro"/>
</dbReference>
<feature type="binding site" evidence="11">
    <location>
        <position position="298"/>
    </location>
    <ligand>
        <name>sn-glycerol 3-phosphate</name>
        <dbReference type="ChEBI" id="CHEBI:57597"/>
    </ligand>
</feature>
<evidence type="ECO:0000256" key="13">
    <source>
        <dbReference type="PIRSR" id="PIRSR000114-2"/>
    </source>
</evidence>
<keyword evidence="3 11" id="KW-0444">Lipid biosynthesis</keyword>
<evidence type="ECO:0000256" key="10">
    <source>
        <dbReference type="ARBA" id="ARBA00023264"/>
    </source>
</evidence>
<dbReference type="InterPro" id="IPR013328">
    <property type="entry name" value="6PGD_dom2"/>
</dbReference>
<dbReference type="NCBIfam" id="NF000943">
    <property type="entry name" value="PRK00094.2-1"/>
    <property type="match status" value="1"/>
</dbReference>
<evidence type="ECO:0000256" key="9">
    <source>
        <dbReference type="ARBA" id="ARBA00023209"/>
    </source>
</evidence>
<dbReference type="GO" id="GO:0141153">
    <property type="term" value="F:glycerol-3-phosphate dehydrogenase (NADP+) activity"/>
    <property type="evidence" value="ECO:0007669"/>
    <property type="project" value="RHEA"/>
</dbReference>
<evidence type="ECO:0000259" key="18">
    <source>
        <dbReference type="Pfam" id="PF07479"/>
    </source>
</evidence>
<dbReference type="EMBL" id="NXLQ01000009">
    <property type="protein sequence ID" value="RDU65858.1"/>
    <property type="molecule type" value="Genomic_DNA"/>
</dbReference>
<feature type="binding site" evidence="11">
    <location>
        <position position="191"/>
    </location>
    <ligand>
        <name>sn-glycerol 3-phosphate</name>
        <dbReference type="ChEBI" id="CHEBI:57597"/>
    </ligand>
</feature>
<comment type="caution">
    <text evidence="19">The sequence shown here is derived from an EMBL/GenBank/DDBJ whole genome shotgun (WGS) entry which is preliminary data.</text>
</comment>
<evidence type="ECO:0000256" key="1">
    <source>
        <dbReference type="ARBA" id="ARBA00011009"/>
    </source>
</evidence>
<dbReference type="InterPro" id="IPR006109">
    <property type="entry name" value="G3P_DH_NAD-dep_C"/>
</dbReference>
<dbReference type="InterPro" id="IPR008927">
    <property type="entry name" value="6-PGluconate_DH-like_C_sf"/>
</dbReference>
<feature type="domain" description="Glycerol-3-phosphate dehydrogenase NAD-dependent C-terminal" evidence="18">
    <location>
        <begin position="234"/>
        <end position="368"/>
    </location>
</feature>
<dbReference type="OrthoDB" id="9812273at2"/>
<evidence type="ECO:0000256" key="14">
    <source>
        <dbReference type="PIRSR" id="PIRSR000114-3"/>
    </source>
</evidence>
<dbReference type="NCBIfam" id="NF000940">
    <property type="entry name" value="PRK00094.1-2"/>
    <property type="match status" value="1"/>
</dbReference>
<keyword evidence="7 11" id="KW-0520">NAD</keyword>
<feature type="binding site" evidence="11">
    <location>
        <position position="12"/>
    </location>
    <ligand>
        <name>NADPH</name>
        <dbReference type="ChEBI" id="CHEBI:57783"/>
    </ligand>
</feature>
<feature type="binding site" evidence="14">
    <location>
        <begin position="8"/>
        <end position="13"/>
    </location>
    <ligand>
        <name>NAD(+)</name>
        <dbReference type="ChEBI" id="CHEBI:57540"/>
    </ligand>
</feature>
<dbReference type="GO" id="GO:0006650">
    <property type="term" value="P:glycerophospholipid metabolic process"/>
    <property type="evidence" value="ECO:0007669"/>
    <property type="project" value="UniProtKB-UniRule"/>
</dbReference>
<dbReference type="PANTHER" id="PTHR11728:SF1">
    <property type="entry name" value="GLYCEROL-3-PHOSPHATE DEHYDROGENASE [NAD(+)] 2, CHLOROPLASTIC"/>
    <property type="match status" value="1"/>
</dbReference>
<dbReference type="PANTHER" id="PTHR11728">
    <property type="entry name" value="GLYCEROL-3-PHOSPHATE DEHYDROGENASE"/>
    <property type="match status" value="1"/>
</dbReference>
<dbReference type="UniPathway" id="UPA00940"/>
<feature type="binding site" evidence="11">
    <location>
        <position position="309"/>
    </location>
    <ligand>
        <name>NADPH</name>
        <dbReference type="ChEBI" id="CHEBI:57783"/>
    </ligand>
</feature>
<comment type="function">
    <text evidence="11">Catalyzes the reduction of the glycolytic intermediate dihydroxyacetone phosphate (DHAP) to sn-glycerol 3-phosphate (G3P), the key precursor for phospholipid synthesis.</text>
</comment>
<keyword evidence="6 11" id="KW-0560">Oxidoreductase</keyword>
<dbReference type="SUPFAM" id="SSF48179">
    <property type="entry name" value="6-phosphogluconate dehydrogenase C-terminal domain-like"/>
    <property type="match status" value="1"/>
</dbReference>
<feature type="binding site" evidence="14">
    <location>
        <position position="309"/>
    </location>
    <ligand>
        <name>NAD(+)</name>
        <dbReference type="ChEBI" id="CHEBI:57540"/>
    </ligand>
</feature>
<dbReference type="Proteomes" id="UP000256379">
    <property type="component" value="Unassembled WGS sequence"/>
</dbReference>
<feature type="binding site" evidence="11">
    <location>
        <position position="163"/>
    </location>
    <ligand>
        <name>NADPH</name>
        <dbReference type="ChEBI" id="CHEBI:57783"/>
    </ligand>
</feature>
<dbReference type="PROSITE" id="PS00957">
    <property type="entry name" value="NAD_G3PDH"/>
    <property type="match status" value="1"/>
</dbReference>
<evidence type="ECO:0000256" key="3">
    <source>
        <dbReference type="ARBA" id="ARBA00022516"/>
    </source>
</evidence>
<dbReference type="GO" id="GO:0046167">
    <property type="term" value="P:glycerol-3-phosphate biosynthetic process"/>
    <property type="evidence" value="ECO:0007669"/>
    <property type="project" value="UniProtKB-UniRule"/>
</dbReference>
<dbReference type="Pfam" id="PF07479">
    <property type="entry name" value="NAD_Gly3P_dh_C"/>
    <property type="match status" value="1"/>
</dbReference>
<evidence type="ECO:0000259" key="17">
    <source>
        <dbReference type="Pfam" id="PF01210"/>
    </source>
</evidence>
<feature type="binding site" evidence="13">
    <location>
        <position position="163"/>
    </location>
    <ligand>
        <name>substrate</name>
    </ligand>
</feature>
<feature type="binding site" evidence="13">
    <location>
        <begin position="309"/>
        <end position="310"/>
    </location>
    <ligand>
        <name>substrate</name>
    </ligand>
</feature>